<evidence type="ECO:0000256" key="10">
    <source>
        <dbReference type="ARBA" id="ARBA00022967"/>
    </source>
</evidence>
<feature type="region of interest" description="Disordered" evidence="15">
    <location>
        <begin position="1232"/>
        <end position="1289"/>
    </location>
</feature>
<keyword evidence="11 14" id="KW-1133">Transmembrane helix</keyword>
<evidence type="ECO:0000256" key="6">
    <source>
        <dbReference type="ARBA" id="ARBA00022741"/>
    </source>
</evidence>
<name>A0A8H4VY22_9HELO</name>
<dbReference type="Gene3D" id="2.70.150.10">
    <property type="entry name" value="Calcium-transporting ATPase, cytoplasmic transduction domain A"/>
    <property type="match status" value="1"/>
</dbReference>
<feature type="domain" description="P-type ATPase A" evidence="16">
    <location>
        <begin position="285"/>
        <end position="402"/>
    </location>
</feature>
<evidence type="ECO:0000256" key="9">
    <source>
        <dbReference type="ARBA" id="ARBA00022842"/>
    </source>
</evidence>
<dbReference type="SFLD" id="SFLDS00003">
    <property type="entry name" value="Haloacid_Dehalogenase"/>
    <property type="match status" value="1"/>
</dbReference>
<evidence type="ECO:0000256" key="1">
    <source>
        <dbReference type="ARBA" id="ARBA00004127"/>
    </source>
</evidence>
<dbReference type="GO" id="GO:0006874">
    <property type="term" value="P:intracellular calcium ion homeostasis"/>
    <property type="evidence" value="ECO:0007669"/>
    <property type="project" value="TreeGrafter"/>
</dbReference>
<evidence type="ECO:0000256" key="7">
    <source>
        <dbReference type="ARBA" id="ARBA00022837"/>
    </source>
</evidence>
<comment type="caution">
    <text evidence="19">The sequence shown here is derived from an EMBL/GenBank/DDBJ whole genome shotgun (WGS) entry which is preliminary data.</text>
</comment>
<evidence type="ECO:0000256" key="13">
    <source>
        <dbReference type="ARBA" id="ARBA00023136"/>
    </source>
</evidence>
<dbReference type="Gene3D" id="1.20.1110.10">
    <property type="entry name" value="Calcium-transporting ATPase, transmembrane domain"/>
    <property type="match status" value="1"/>
</dbReference>
<dbReference type="Gene3D" id="3.40.50.1000">
    <property type="entry name" value="HAD superfamily/HAD-like"/>
    <property type="match status" value="1"/>
</dbReference>
<comment type="subcellular location">
    <subcellularLocation>
        <location evidence="1">Endomembrane system</location>
        <topology evidence="1">Multi-pass membrane protein</topology>
    </subcellularLocation>
    <subcellularLocation>
        <location evidence="14">Membrane</location>
        <topology evidence="14">Multi-pass membrane protein</topology>
    </subcellularLocation>
</comment>
<dbReference type="EMBL" id="JAAMPI010001090">
    <property type="protein sequence ID" value="KAF4626756.1"/>
    <property type="molecule type" value="Genomic_DNA"/>
</dbReference>
<keyword evidence="4 14" id="KW-0812">Transmembrane</keyword>
<keyword evidence="7 14" id="KW-0106">Calcium</keyword>
<feature type="compositionally biased region" description="Basic residues" evidence="15">
    <location>
        <begin position="1195"/>
        <end position="1205"/>
    </location>
</feature>
<dbReference type="Pfam" id="PF00122">
    <property type="entry name" value="E1-E2_ATPase"/>
    <property type="match status" value="1"/>
</dbReference>
<dbReference type="InterPro" id="IPR059000">
    <property type="entry name" value="ATPase_P-type_domA"/>
</dbReference>
<dbReference type="InterPro" id="IPR044492">
    <property type="entry name" value="P_typ_ATPase_HD_dom"/>
</dbReference>
<feature type="domain" description="Cation-transporting P-type ATPase N-terminal" evidence="18">
    <location>
        <begin position="182"/>
        <end position="227"/>
    </location>
</feature>
<feature type="region of interest" description="Disordered" evidence="15">
    <location>
        <begin position="1"/>
        <end position="22"/>
    </location>
</feature>
<dbReference type="SFLD" id="SFLDG00002">
    <property type="entry name" value="C1.7:_P-type_atpase_like"/>
    <property type="match status" value="1"/>
</dbReference>
<feature type="compositionally biased region" description="Polar residues" evidence="15">
    <location>
        <begin position="1173"/>
        <end position="1187"/>
    </location>
</feature>
<keyword evidence="20" id="KW-1185">Reference proteome</keyword>
<feature type="transmembrane region" description="Helical" evidence="14">
    <location>
        <begin position="998"/>
        <end position="1017"/>
    </location>
</feature>
<comment type="catalytic activity">
    <reaction evidence="14">
        <text>Ca(2+)(in) + ATP + H2O = Ca(2+)(out) + ADP + phosphate + H(+)</text>
        <dbReference type="Rhea" id="RHEA:18105"/>
        <dbReference type="ChEBI" id="CHEBI:15377"/>
        <dbReference type="ChEBI" id="CHEBI:15378"/>
        <dbReference type="ChEBI" id="CHEBI:29108"/>
        <dbReference type="ChEBI" id="CHEBI:30616"/>
        <dbReference type="ChEBI" id="CHEBI:43474"/>
        <dbReference type="ChEBI" id="CHEBI:456216"/>
        <dbReference type="EC" id="7.2.2.10"/>
    </reaction>
</comment>
<sequence length="1289" mass="141317">MDTPSERTRFYGSMSSQDDGISMQLPLPEHEAATSTTILYDDRHAAPSTADDSKLIPPGQPNTYKLEEVAMETEHRVDNGGGMELDPGIEDVEVQDNKFAFSPGQLSRLLKSLPAFQAAGGLTGLERGLRTDRRRGLNSNETVFEDYVSFHAATANAGTSKAPLGQVTAAKKSHSMPRTSHESFADRRRIFKDNHLPIKKTKSLLQLMWMTFNDQVLILLSVAAIISLAIGLYQTFGTVHTPQNPPLEWIEGVAIIVAIVVIVIVGSVNDYEKEQQFAKLYQSQQDRDVKVIRSGHAQEISIFDVLVGDVVYIEPGDVIPADGIFIDGYNVRCDESSLTGESSLSSKDPADEVFQEIEDRGGGDLPNMDPFVISGAKVVEGIGTFLVIGTGLNSSHGKTLSSLNQDPEATPLQSRLNTLAERIAKVGGAAALLLFLVLFIEFLVRLRYSTETPPQKGQDFVNIIIITLTVVVIAIPEGLPLAVTLALAFATTRMLKDHNLVRRLQSCETMGNVTYICSDKTGTLTENKMVVVEGIVGAGAEFMDKAWPSPLARDVQRFTAAIDCVNSTAFESNNDGQQTYIGSTTEVALLTFARDQLEMGTPVSEERSRANIVQLIPFDSSRKYMGTVVKLQPDKYRLYVKGAPEILLPKCSSIVCDPEGGTAGQPIKVDNTEYLDQTITKYASKSWRTIGLFFRDFEQWPHRIREERSEDDHQDILANLTFLGIFGIRDPLRDNVQEAVKACQDAGVVVCMVSGDNHWTAKSIAEECGILSPQNDEVAMDAKEFRNLTPSQLHDIFPRLRVITRSTPLDKQLLVTRLKDLGNVVAVTGDGTNDALALKTADIGFSMGISGTEVAKEASDIILTDDNFSSIVKAIMWGRAINDSVRRFLQFQVTVSVTTVGLTFVSAVFASNEQSVLTAVQLMWVNLIQDTMAALALATDAPMPNILDRKPDPRTAPLLTINMWKMIVGQSIYQLAVTLVLHFRGVQIFSYQSAHEQAQLQTLVFNTFVWMQIFNLANNRRLDNKLNIFEGVSRNKFFIGIFLTMVGVQVLIAFIGGKAFSITRMNTSQWLWSVGLGAFSMPVGSIIRLIPNKLFMINGLRIFNRQKVSTTPDTEQQFQFPKPLEDIREELAFLKKIRGGRLNNLKFALRSSRLPWSSGNASRAKKEPAAPGITTTENVDNSQSGLLTPTPKSQPRSRRNSRPRAHSALGPAAAAAGIIAGSIAGWSVRRDGEALEDPREQSSSSQLETGTGTGTGTDDIEMLGNANTLLKRGESVAGTTEIGRERGDG</sequence>
<feature type="transmembrane region" description="Helical" evidence="14">
    <location>
        <begin position="1037"/>
        <end position="1057"/>
    </location>
</feature>
<keyword evidence="8 14" id="KW-0067">ATP-binding</keyword>
<feature type="transmembrane region" description="Helical" evidence="14">
    <location>
        <begin position="216"/>
        <end position="237"/>
    </location>
</feature>
<dbReference type="NCBIfam" id="TIGR01517">
    <property type="entry name" value="ATPase-IIB_Ca"/>
    <property type="match status" value="1"/>
</dbReference>
<feature type="transmembrane region" description="Helical" evidence="14">
    <location>
        <begin position="1208"/>
        <end position="1228"/>
    </location>
</feature>
<feature type="transmembrane region" description="Helical" evidence="14">
    <location>
        <begin position="423"/>
        <end position="443"/>
    </location>
</feature>
<dbReference type="PANTHER" id="PTHR24093">
    <property type="entry name" value="CATION TRANSPORTING ATPASE"/>
    <property type="match status" value="1"/>
</dbReference>
<feature type="region of interest" description="Disordered" evidence="15">
    <location>
        <begin position="1156"/>
        <end position="1212"/>
    </location>
</feature>
<evidence type="ECO:0000256" key="3">
    <source>
        <dbReference type="ARBA" id="ARBA00022568"/>
    </source>
</evidence>
<dbReference type="InterPro" id="IPR023214">
    <property type="entry name" value="HAD_sf"/>
</dbReference>
<dbReference type="PROSITE" id="PS00154">
    <property type="entry name" value="ATPASE_E1_E2"/>
    <property type="match status" value="1"/>
</dbReference>
<keyword evidence="12 14" id="KW-0406">Ion transport</keyword>
<keyword evidence="9" id="KW-0460">Magnesium</keyword>
<evidence type="ECO:0000313" key="20">
    <source>
        <dbReference type="Proteomes" id="UP000566819"/>
    </source>
</evidence>
<dbReference type="Pfam" id="PF13246">
    <property type="entry name" value="Cation_ATPase"/>
    <property type="match status" value="1"/>
</dbReference>
<dbReference type="Pfam" id="PF00690">
    <property type="entry name" value="Cation_ATPase_N"/>
    <property type="match status" value="1"/>
</dbReference>
<dbReference type="FunFam" id="3.40.50.1000:FF:000001">
    <property type="entry name" value="Phospholipid-transporting ATPase IC"/>
    <property type="match status" value="1"/>
</dbReference>
<dbReference type="InterPro" id="IPR006408">
    <property type="entry name" value="P-type_ATPase_IIB"/>
</dbReference>
<dbReference type="InterPro" id="IPR023299">
    <property type="entry name" value="ATPase_P-typ_cyto_dom_N"/>
</dbReference>
<gene>
    <name evidence="19" type="ORF">G7Y89_g11402</name>
</gene>
<evidence type="ECO:0000256" key="2">
    <source>
        <dbReference type="ARBA" id="ARBA00022448"/>
    </source>
</evidence>
<dbReference type="SUPFAM" id="SSF81653">
    <property type="entry name" value="Calcium ATPase, transduction domain A"/>
    <property type="match status" value="1"/>
</dbReference>
<evidence type="ECO:0000259" key="16">
    <source>
        <dbReference type="Pfam" id="PF00122"/>
    </source>
</evidence>
<keyword evidence="5" id="KW-0479">Metal-binding</keyword>
<evidence type="ECO:0000259" key="18">
    <source>
        <dbReference type="Pfam" id="PF00690"/>
    </source>
</evidence>
<dbReference type="FunFam" id="2.70.150.10:FF:000028">
    <property type="entry name" value="Calcium-transporting ATPase"/>
    <property type="match status" value="1"/>
</dbReference>
<dbReference type="EC" id="7.2.2.10" evidence="14"/>
<dbReference type="SUPFAM" id="SSF81665">
    <property type="entry name" value="Calcium ATPase, transmembrane domain M"/>
    <property type="match status" value="1"/>
</dbReference>
<evidence type="ECO:0000256" key="14">
    <source>
        <dbReference type="RuleBase" id="RU361146"/>
    </source>
</evidence>
<evidence type="ECO:0000313" key="19">
    <source>
        <dbReference type="EMBL" id="KAF4626756.1"/>
    </source>
</evidence>
<comment type="function">
    <text evidence="14">Catalyzes the hydrolysis of ATP coupled with the transport of calcium.</text>
</comment>
<dbReference type="GO" id="GO:0016887">
    <property type="term" value="F:ATP hydrolysis activity"/>
    <property type="evidence" value="ECO:0007669"/>
    <property type="project" value="InterPro"/>
</dbReference>
<dbReference type="PANTHER" id="PTHR24093:SF369">
    <property type="entry name" value="CALCIUM-TRANSPORTING ATPASE"/>
    <property type="match status" value="1"/>
</dbReference>
<dbReference type="InterPro" id="IPR008250">
    <property type="entry name" value="ATPase_P-typ_transduc_dom_A_sf"/>
</dbReference>
<dbReference type="FunFam" id="3.40.50.1000:FF:000193">
    <property type="entry name" value="Plasma membrane calcium-transporting ATPase 2"/>
    <property type="match status" value="1"/>
</dbReference>
<comment type="similarity">
    <text evidence="14">Belongs to the cation transport ATPase (P-type) (TC 3.A.3) family.</text>
</comment>
<evidence type="ECO:0000256" key="4">
    <source>
        <dbReference type="ARBA" id="ARBA00022692"/>
    </source>
</evidence>
<feature type="transmembrane region" description="Helical" evidence="14">
    <location>
        <begin position="249"/>
        <end position="269"/>
    </location>
</feature>
<dbReference type="PRINTS" id="PR00119">
    <property type="entry name" value="CATATPASE"/>
</dbReference>
<dbReference type="OrthoDB" id="3352408at2759"/>
<feature type="domain" description="Cation-transporting P-type ATPase C-terminal" evidence="17">
    <location>
        <begin position="915"/>
        <end position="1090"/>
    </location>
</feature>
<dbReference type="CDD" id="cd02081">
    <property type="entry name" value="P-type_ATPase_Ca_PMCA-like"/>
    <property type="match status" value="1"/>
</dbReference>
<dbReference type="GO" id="GO:0046872">
    <property type="term" value="F:metal ion binding"/>
    <property type="evidence" value="ECO:0007669"/>
    <property type="project" value="UniProtKB-KW"/>
</dbReference>
<feature type="transmembrane region" description="Helical" evidence="14">
    <location>
        <begin position="463"/>
        <end position="490"/>
    </location>
</feature>
<dbReference type="InterPro" id="IPR004014">
    <property type="entry name" value="ATPase_P-typ_cation-transptr_N"/>
</dbReference>
<keyword evidence="3 14" id="KW-0109">Calcium transport</keyword>
<evidence type="ECO:0000256" key="12">
    <source>
        <dbReference type="ARBA" id="ARBA00023065"/>
    </source>
</evidence>
<evidence type="ECO:0000256" key="15">
    <source>
        <dbReference type="SAM" id="MobiDB-lite"/>
    </source>
</evidence>
<accession>A0A8H4VY22</accession>
<evidence type="ECO:0000256" key="11">
    <source>
        <dbReference type="ARBA" id="ARBA00022989"/>
    </source>
</evidence>
<dbReference type="SUPFAM" id="SSF56784">
    <property type="entry name" value="HAD-like"/>
    <property type="match status" value="1"/>
</dbReference>
<comment type="caution">
    <text evidence="14">Lacks conserved residue(s) required for the propagation of feature annotation.</text>
</comment>
<dbReference type="NCBIfam" id="TIGR01494">
    <property type="entry name" value="ATPase_P-type"/>
    <property type="match status" value="2"/>
</dbReference>
<keyword evidence="10" id="KW-1278">Translocase</keyword>
<keyword evidence="2 14" id="KW-0813">Transport</keyword>
<dbReference type="Proteomes" id="UP000566819">
    <property type="component" value="Unassembled WGS sequence"/>
</dbReference>
<dbReference type="SFLD" id="SFLDF00027">
    <property type="entry name" value="p-type_atpase"/>
    <property type="match status" value="1"/>
</dbReference>
<evidence type="ECO:0000259" key="17">
    <source>
        <dbReference type="Pfam" id="PF00689"/>
    </source>
</evidence>
<dbReference type="GO" id="GO:0012505">
    <property type="term" value="C:endomembrane system"/>
    <property type="evidence" value="ECO:0007669"/>
    <property type="project" value="UniProtKB-SubCell"/>
</dbReference>
<organism evidence="19 20">
    <name type="scientific">Cudoniella acicularis</name>
    <dbReference type="NCBI Taxonomy" id="354080"/>
    <lineage>
        <taxon>Eukaryota</taxon>
        <taxon>Fungi</taxon>
        <taxon>Dikarya</taxon>
        <taxon>Ascomycota</taxon>
        <taxon>Pezizomycotina</taxon>
        <taxon>Leotiomycetes</taxon>
        <taxon>Helotiales</taxon>
        <taxon>Tricladiaceae</taxon>
        <taxon>Cudoniella</taxon>
    </lineage>
</organism>
<evidence type="ECO:0000256" key="8">
    <source>
        <dbReference type="ARBA" id="ARBA00022840"/>
    </source>
</evidence>
<reference evidence="19 20" key="1">
    <citation type="submission" date="2020-03" db="EMBL/GenBank/DDBJ databases">
        <title>Draft Genome Sequence of Cudoniella acicularis.</title>
        <authorList>
            <person name="Buettner E."/>
            <person name="Kellner H."/>
        </authorList>
    </citation>
    <scope>NUCLEOTIDE SEQUENCE [LARGE SCALE GENOMIC DNA]</scope>
    <source>
        <strain evidence="19 20">DSM 108380</strain>
    </source>
</reference>
<dbReference type="GO" id="GO:0005388">
    <property type="term" value="F:P-type calcium transporter activity"/>
    <property type="evidence" value="ECO:0007669"/>
    <property type="project" value="UniProtKB-EC"/>
</dbReference>
<dbReference type="GO" id="GO:0005886">
    <property type="term" value="C:plasma membrane"/>
    <property type="evidence" value="ECO:0007669"/>
    <property type="project" value="TreeGrafter"/>
</dbReference>
<dbReference type="PRINTS" id="PR00121">
    <property type="entry name" value="NAKATPASE"/>
</dbReference>
<dbReference type="GO" id="GO:0005524">
    <property type="term" value="F:ATP binding"/>
    <property type="evidence" value="ECO:0007669"/>
    <property type="project" value="UniProtKB-KW"/>
</dbReference>
<proteinExistence type="inferred from homology"/>
<dbReference type="InterPro" id="IPR001757">
    <property type="entry name" value="P_typ_ATPase"/>
</dbReference>
<keyword evidence="6 14" id="KW-0547">Nucleotide-binding</keyword>
<evidence type="ECO:0000256" key="5">
    <source>
        <dbReference type="ARBA" id="ARBA00022723"/>
    </source>
</evidence>
<protein>
    <recommendedName>
        <fullName evidence="14">Calcium-transporting ATPase</fullName>
        <ecNumber evidence="14">7.2.2.10</ecNumber>
    </recommendedName>
</protein>
<dbReference type="InterPro" id="IPR023298">
    <property type="entry name" value="ATPase_P-typ_TM_dom_sf"/>
</dbReference>
<feature type="transmembrane region" description="Helical" evidence="14">
    <location>
        <begin position="1069"/>
        <end position="1091"/>
    </location>
</feature>
<dbReference type="InterPro" id="IPR006068">
    <property type="entry name" value="ATPase_P-typ_cation-transptr_C"/>
</dbReference>
<dbReference type="Gene3D" id="3.40.1110.10">
    <property type="entry name" value="Calcium-transporting ATPase, cytoplasmic domain N"/>
    <property type="match status" value="1"/>
</dbReference>
<dbReference type="SUPFAM" id="SSF81660">
    <property type="entry name" value="Metal cation-transporting ATPase, ATP-binding domain N"/>
    <property type="match status" value="1"/>
</dbReference>
<dbReference type="InterPro" id="IPR018303">
    <property type="entry name" value="ATPase_P-typ_P_site"/>
</dbReference>
<dbReference type="Pfam" id="PF00689">
    <property type="entry name" value="Cation_ATPase_C"/>
    <property type="match status" value="1"/>
</dbReference>
<keyword evidence="13 14" id="KW-0472">Membrane</keyword>
<dbReference type="InterPro" id="IPR036412">
    <property type="entry name" value="HAD-like_sf"/>
</dbReference>